<dbReference type="RefSeq" id="WP_013328901.1">
    <property type="nucleotide sequence ID" value="NC_014507.1"/>
</dbReference>
<evidence type="ECO:0000313" key="8">
    <source>
        <dbReference type="Proteomes" id="UP000006565"/>
    </source>
</evidence>
<accession>E1RK00</accession>
<dbReference type="Proteomes" id="UP000006565">
    <property type="component" value="Chromosome"/>
</dbReference>
<dbReference type="GO" id="GO:0001682">
    <property type="term" value="P:tRNA 5'-leader removal"/>
    <property type="evidence" value="ECO:0007669"/>
    <property type="project" value="UniProtKB-UniRule"/>
</dbReference>
<protein>
    <recommendedName>
        <fullName evidence="6">Ribonuclease P protein component 3</fullName>
        <shortName evidence="6">RNase P component 3</shortName>
        <ecNumber evidence="6">3.1.26.5</ecNumber>
    </recommendedName>
    <alternativeName>
        <fullName evidence="6">Rpp30</fullName>
    </alternativeName>
</protein>
<evidence type="ECO:0000256" key="5">
    <source>
        <dbReference type="ARBA" id="ARBA00022801"/>
    </source>
</evidence>
<keyword evidence="4 6" id="KW-0255">Endonuclease</keyword>
<dbReference type="Pfam" id="PF01876">
    <property type="entry name" value="RNase_P_p30"/>
    <property type="match status" value="1"/>
</dbReference>
<keyword evidence="3 6" id="KW-0540">Nuclease</keyword>
<dbReference type="GO" id="GO:0005737">
    <property type="term" value="C:cytoplasm"/>
    <property type="evidence" value="ECO:0007669"/>
    <property type="project" value="UniProtKB-SubCell"/>
</dbReference>
<dbReference type="GO" id="GO:0004526">
    <property type="term" value="F:ribonuclease P activity"/>
    <property type="evidence" value="ECO:0007669"/>
    <property type="project" value="UniProtKB-UniRule"/>
</dbReference>
<gene>
    <name evidence="6" type="primary">rnp3</name>
    <name evidence="7" type="ordered locus">Mpet_0956</name>
</gene>
<sequence length="225" mass="24336">MAYSDACVFPYPSGDTSVRRFALEAKYMGFDSIVCADGNGGVSGEFYGVRVYRALHLRQKNQNDLVKAMRKCRFKPDIILVSAGDATFNRAALSTGGVGILRGIHDAGSRAFDDVCGRKAAENSVAVDIDLSAIICRRGNPRQKALESFGEILKFQRKFGFPVSISSGASSYIHMRSVDEIVSLCGIFGMEEDEVKAALGSVDAIINSPPIIEVLDEAIDEVIPE</sequence>
<dbReference type="InterPro" id="IPR023539">
    <property type="entry name" value="RNase_P_comp-3_arc"/>
</dbReference>
<evidence type="ECO:0000256" key="2">
    <source>
        <dbReference type="ARBA" id="ARBA00022694"/>
    </source>
</evidence>
<comment type="catalytic activity">
    <reaction evidence="6">
        <text>Endonucleolytic cleavage of RNA, removing 5'-extranucleotides from tRNA precursor.</text>
        <dbReference type="EC" id="3.1.26.5"/>
    </reaction>
</comment>
<dbReference type="Gene3D" id="3.20.20.140">
    <property type="entry name" value="Metal-dependent hydrolases"/>
    <property type="match status" value="1"/>
</dbReference>
<dbReference type="HOGENOM" id="CLU_074509_1_0_2"/>
<evidence type="ECO:0000256" key="3">
    <source>
        <dbReference type="ARBA" id="ARBA00022722"/>
    </source>
</evidence>
<evidence type="ECO:0000313" key="7">
    <source>
        <dbReference type="EMBL" id="ADN35723.1"/>
    </source>
</evidence>
<comment type="similarity">
    <text evidence="6">Belongs to the eukaryotic/archaeal RNase P protein component 3 family.</text>
</comment>
<evidence type="ECO:0000256" key="1">
    <source>
        <dbReference type="ARBA" id="ARBA00022490"/>
    </source>
</evidence>
<keyword evidence="5 6" id="KW-0378">Hydrolase</keyword>
<dbReference type="EMBL" id="CP002117">
    <property type="protein sequence ID" value="ADN35723.1"/>
    <property type="molecule type" value="Genomic_DNA"/>
</dbReference>
<dbReference type="STRING" id="679926.Mpet_0956"/>
<dbReference type="GO" id="GO:0030677">
    <property type="term" value="C:ribonuclease P complex"/>
    <property type="evidence" value="ECO:0007669"/>
    <property type="project" value="UniProtKB-UniRule"/>
</dbReference>
<keyword evidence="1 6" id="KW-0963">Cytoplasm</keyword>
<comment type="function">
    <text evidence="6">Part of ribonuclease P, a protein complex that generates mature tRNA molecules by cleaving their 5'-ends.</text>
</comment>
<dbReference type="GeneID" id="9743416"/>
<keyword evidence="8" id="KW-1185">Reference proteome</keyword>
<comment type="subcellular location">
    <subcellularLocation>
        <location evidence="6">Cytoplasm</location>
    </subcellularLocation>
</comment>
<dbReference type="eggNOG" id="arCOG00307">
    <property type="taxonomic scope" value="Archaea"/>
</dbReference>
<organism evidence="7 8">
    <name type="scientific">Methanolacinia petrolearia (strain DSM 11571 / OCM 486 / SEBR 4847)</name>
    <name type="common">Methanoplanus petrolearius</name>
    <dbReference type="NCBI Taxonomy" id="679926"/>
    <lineage>
        <taxon>Archaea</taxon>
        <taxon>Methanobacteriati</taxon>
        <taxon>Methanobacteriota</taxon>
        <taxon>Stenosarchaea group</taxon>
        <taxon>Methanomicrobia</taxon>
        <taxon>Methanomicrobiales</taxon>
        <taxon>Methanomicrobiaceae</taxon>
        <taxon>Methanolacinia</taxon>
    </lineage>
</organism>
<dbReference type="HAMAP" id="MF_00756">
    <property type="entry name" value="RNase_P_3"/>
    <property type="match status" value="1"/>
</dbReference>
<proteinExistence type="inferred from homology"/>
<dbReference type="InterPro" id="IPR002738">
    <property type="entry name" value="RNase_P_p30"/>
</dbReference>
<dbReference type="KEGG" id="mpi:Mpet_0956"/>
<evidence type="ECO:0000256" key="4">
    <source>
        <dbReference type="ARBA" id="ARBA00022759"/>
    </source>
</evidence>
<dbReference type="EC" id="3.1.26.5" evidence="6"/>
<dbReference type="AlphaFoldDB" id="E1RK00"/>
<keyword evidence="2 6" id="KW-0819">tRNA processing</keyword>
<dbReference type="OrthoDB" id="85765at2157"/>
<evidence type="ECO:0000256" key="6">
    <source>
        <dbReference type="HAMAP-Rule" id="MF_00756"/>
    </source>
</evidence>
<dbReference type="SUPFAM" id="SSF89550">
    <property type="entry name" value="PHP domain-like"/>
    <property type="match status" value="1"/>
</dbReference>
<name>E1RK00_METP4</name>
<comment type="subunit">
    <text evidence="6">Consists of a catalytic RNA component and at least 4-5 protein subunits.</text>
</comment>
<reference evidence="7 8" key="1">
    <citation type="journal article" date="2010" name="Stand. Genomic Sci.">
        <title>Complete genome sequence of Methanoplanus petrolearius type strain (SEBR 4847).</title>
        <authorList>
            <person name="Brambilla E."/>
            <person name="Djao O.D."/>
            <person name="Daligault H."/>
            <person name="Lapidus A."/>
            <person name="Lucas S."/>
            <person name="Hammon N."/>
            <person name="Nolan M."/>
            <person name="Tice H."/>
            <person name="Cheng J.F."/>
            <person name="Han C."/>
            <person name="Tapia R."/>
            <person name="Goodwin L."/>
            <person name="Pitluck S."/>
            <person name="Liolios K."/>
            <person name="Ivanova N."/>
            <person name="Mavromatis K."/>
            <person name="Mikhailova N."/>
            <person name="Pati A."/>
            <person name="Chen A."/>
            <person name="Palaniappan K."/>
            <person name="Land M."/>
            <person name="Hauser L."/>
            <person name="Chang Y.J."/>
            <person name="Jeffries C.D."/>
            <person name="Rohde M."/>
            <person name="Spring S."/>
            <person name="Sikorski J."/>
            <person name="Goker M."/>
            <person name="Woyke T."/>
            <person name="Bristow J."/>
            <person name="Eisen J.A."/>
            <person name="Markowitz V."/>
            <person name="Hugenholtz P."/>
            <person name="Kyrpides N.C."/>
            <person name="Klenk H.P."/>
        </authorList>
    </citation>
    <scope>NUCLEOTIDE SEQUENCE [LARGE SCALE GENOMIC DNA]</scope>
    <source>
        <strain evidence="8">DSM 11571 / OCM 486 / SEBR 4847</strain>
    </source>
</reference>
<dbReference type="InterPro" id="IPR016195">
    <property type="entry name" value="Pol/histidinol_Pase-like"/>
</dbReference>